<dbReference type="InterPro" id="IPR037523">
    <property type="entry name" value="VOC_core"/>
</dbReference>
<comment type="caution">
    <text evidence="2">The sequence shown here is derived from an EMBL/GenBank/DDBJ whole genome shotgun (WGS) entry which is preliminary data.</text>
</comment>
<dbReference type="Pfam" id="PF00903">
    <property type="entry name" value="Glyoxalase"/>
    <property type="match status" value="1"/>
</dbReference>
<dbReference type="AlphaFoldDB" id="A0A934M6J2"/>
<dbReference type="Proteomes" id="UP000602087">
    <property type="component" value="Unassembled WGS sequence"/>
</dbReference>
<dbReference type="SUPFAM" id="SSF54593">
    <property type="entry name" value="Glyoxalase/Bleomycin resistance protein/Dihydroxybiphenyl dioxygenase"/>
    <property type="match status" value="1"/>
</dbReference>
<accession>A0A934M6J2</accession>
<dbReference type="InterPro" id="IPR029068">
    <property type="entry name" value="Glyas_Bleomycin-R_OHBP_Dase"/>
</dbReference>
<dbReference type="RefSeq" id="WP_198732874.1">
    <property type="nucleotide sequence ID" value="NZ_JAEINH010000003.1"/>
</dbReference>
<feature type="domain" description="VOC" evidence="1">
    <location>
        <begin position="5"/>
        <end position="117"/>
    </location>
</feature>
<keyword evidence="3" id="KW-1185">Reference proteome</keyword>
<dbReference type="EMBL" id="JAEINH010000003">
    <property type="protein sequence ID" value="MBI9114312.1"/>
    <property type="molecule type" value="Genomic_DNA"/>
</dbReference>
<name>A0A934M6J2_9MICO</name>
<reference evidence="2" key="1">
    <citation type="submission" date="2020-12" db="EMBL/GenBank/DDBJ databases">
        <title>Sanguibacter suaedae sp. nov., isolated from Suaeda aralocaspica.</title>
        <authorList>
            <person name="Ma Q."/>
        </authorList>
    </citation>
    <scope>NUCLEOTIDE SEQUENCE</scope>
    <source>
        <strain evidence="2">YZGR15</strain>
    </source>
</reference>
<protein>
    <submittedName>
        <fullName evidence="2">VOC family protein</fullName>
    </submittedName>
</protein>
<evidence type="ECO:0000313" key="3">
    <source>
        <dbReference type="Proteomes" id="UP000602087"/>
    </source>
</evidence>
<dbReference type="Gene3D" id="3.10.180.10">
    <property type="entry name" value="2,3-Dihydroxybiphenyl 1,2-Dioxygenase, domain 1"/>
    <property type="match status" value="1"/>
</dbReference>
<organism evidence="2 3">
    <name type="scientific">Sanguibacter suaedae</name>
    <dbReference type="NCBI Taxonomy" id="2795737"/>
    <lineage>
        <taxon>Bacteria</taxon>
        <taxon>Bacillati</taxon>
        <taxon>Actinomycetota</taxon>
        <taxon>Actinomycetes</taxon>
        <taxon>Micrococcales</taxon>
        <taxon>Sanguibacteraceae</taxon>
        <taxon>Sanguibacter</taxon>
    </lineage>
</organism>
<sequence>MPAHAIGTAFVPVTSPQIAAEWYREVLGLDIATVSEHSAVLFVGSQRLTLMGPASGISAQPGLTWATCNFVVDDVDATYAALEERGLVETAIRGDRDICRYFSAKDLDGNVLLVVDR</sequence>
<evidence type="ECO:0000313" key="2">
    <source>
        <dbReference type="EMBL" id="MBI9114312.1"/>
    </source>
</evidence>
<dbReference type="CDD" id="cd06587">
    <property type="entry name" value="VOC"/>
    <property type="match status" value="1"/>
</dbReference>
<gene>
    <name evidence="2" type="ORF">JAV76_04700</name>
</gene>
<proteinExistence type="predicted"/>
<dbReference type="PROSITE" id="PS51819">
    <property type="entry name" value="VOC"/>
    <property type="match status" value="1"/>
</dbReference>
<dbReference type="InterPro" id="IPR004360">
    <property type="entry name" value="Glyas_Fos-R_dOase_dom"/>
</dbReference>
<evidence type="ECO:0000259" key="1">
    <source>
        <dbReference type="PROSITE" id="PS51819"/>
    </source>
</evidence>